<keyword evidence="1" id="KW-1133">Transmembrane helix</keyword>
<dbReference type="EMBL" id="MHSS01000014">
    <property type="protein sequence ID" value="OHA47755.1"/>
    <property type="molecule type" value="Genomic_DNA"/>
</dbReference>
<proteinExistence type="predicted"/>
<evidence type="ECO:0000256" key="1">
    <source>
        <dbReference type="SAM" id="Phobius"/>
    </source>
</evidence>
<organism evidence="2 3">
    <name type="scientific">Candidatus Terrybacteria bacterium RIFCSPHIGHO2_01_FULL_48_17</name>
    <dbReference type="NCBI Taxonomy" id="1802362"/>
    <lineage>
        <taxon>Bacteria</taxon>
        <taxon>Candidatus Terryibacteriota</taxon>
    </lineage>
</organism>
<dbReference type="Gene3D" id="2.60.120.260">
    <property type="entry name" value="Galactose-binding domain-like"/>
    <property type="match status" value="1"/>
</dbReference>
<dbReference type="InterPro" id="IPR025060">
    <property type="entry name" value="DUF3999"/>
</dbReference>
<protein>
    <submittedName>
        <fullName evidence="2">Uncharacterized protein</fullName>
    </submittedName>
</protein>
<dbReference type="SUPFAM" id="SSF49785">
    <property type="entry name" value="Galactose-binding domain-like"/>
    <property type="match status" value="1"/>
</dbReference>
<dbReference type="InterPro" id="IPR008979">
    <property type="entry name" value="Galactose-bd-like_sf"/>
</dbReference>
<reference evidence="2 3" key="1">
    <citation type="journal article" date="2016" name="Nat. Commun.">
        <title>Thousands of microbial genomes shed light on interconnected biogeochemical processes in an aquifer system.</title>
        <authorList>
            <person name="Anantharaman K."/>
            <person name="Brown C.T."/>
            <person name="Hug L.A."/>
            <person name="Sharon I."/>
            <person name="Castelle C.J."/>
            <person name="Probst A.J."/>
            <person name="Thomas B.C."/>
            <person name="Singh A."/>
            <person name="Wilkins M.J."/>
            <person name="Karaoz U."/>
            <person name="Brodie E.L."/>
            <person name="Williams K.H."/>
            <person name="Hubbard S.S."/>
            <person name="Banfield J.F."/>
        </authorList>
    </citation>
    <scope>NUCLEOTIDE SEQUENCE [LARGE SCALE GENOMIC DNA]</scope>
</reference>
<keyword evidence="1" id="KW-0812">Transmembrane</keyword>
<dbReference type="STRING" id="1802362.A2806_01510"/>
<evidence type="ECO:0000313" key="2">
    <source>
        <dbReference type="EMBL" id="OHA47755.1"/>
    </source>
</evidence>
<name>A0A1G2PHC7_9BACT</name>
<feature type="transmembrane region" description="Helical" evidence="1">
    <location>
        <begin position="400"/>
        <end position="421"/>
    </location>
</feature>
<comment type="caution">
    <text evidence="2">The sequence shown here is derived from an EMBL/GenBank/DDBJ whole genome shotgun (WGS) entry which is preliminary data.</text>
</comment>
<sequence>MKYIISIVLFFALVLFAASVRADFSVADWRLVKAINLPEALGENEYVELELDQDVFAHAASGLRDLRIIENDSRREVPYQLVVEQSERERTTFPVNMRDLSYIKGEQTSFVFDLGRAGALHGEVEIITSSVNFRRSVSVEGGNDAASWAVLTEKGQIYDFTVFERGFRAQDTKVRYPESTVRYLRVTIFDRGEDALSLSGARVASVRETAAKEVQYDADIVARTQDPENQRTQIIFDLGGENLPSNRLELVVSDSNYSREVALEGSNDKNSWNSVYSRDILYSYDTPKFRGAKTSILYPETAFRYLRLTIFNADNPPLQIKSAHAVGLLRKVVFSVVPYAVLRLYYGNPLARYPSYDLAQYFRYLETEGLPAATLGLQEQNPLFEEKIPPPPPFSERFPWVLNGAVVVLTVGFGIFLVFLFRRIKNILPPK</sequence>
<dbReference type="Proteomes" id="UP000177629">
    <property type="component" value="Unassembled WGS sequence"/>
</dbReference>
<dbReference type="Pfam" id="PF13163">
    <property type="entry name" value="DUF3999"/>
    <property type="match status" value="1"/>
</dbReference>
<dbReference type="AlphaFoldDB" id="A0A1G2PHC7"/>
<evidence type="ECO:0000313" key="3">
    <source>
        <dbReference type="Proteomes" id="UP000177629"/>
    </source>
</evidence>
<keyword evidence="1" id="KW-0472">Membrane</keyword>
<accession>A0A1G2PHC7</accession>
<gene>
    <name evidence="2" type="ORF">A2806_01510</name>
</gene>